<organism evidence="7 8">
    <name type="scientific">Sesamum alatum</name>
    <dbReference type="NCBI Taxonomy" id="300844"/>
    <lineage>
        <taxon>Eukaryota</taxon>
        <taxon>Viridiplantae</taxon>
        <taxon>Streptophyta</taxon>
        <taxon>Embryophyta</taxon>
        <taxon>Tracheophyta</taxon>
        <taxon>Spermatophyta</taxon>
        <taxon>Magnoliopsida</taxon>
        <taxon>eudicotyledons</taxon>
        <taxon>Gunneridae</taxon>
        <taxon>Pentapetalae</taxon>
        <taxon>asterids</taxon>
        <taxon>lamiids</taxon>
        <taxon>Lamiales</taxon>
        <taxon>Pedaliaceae</taxon>
        <taxon>Sesamum</taxon>
    </lineage>
</organism>
<dbReference type="InterPro" id="IPR022712">
    <property type="entry name" value="Beta_Casp"/>
</dbReference>
<accession>A0AAE1XQ02</accession>
<keyword evidence="8" id="KW-1185">Reference proteome</keyword>
<comment type="caution">
    <text evidence="7">The sequence shown here is derived from an EMBL/GenBank/DDBJ whole genome shotgun (WGS) entry which is preliminary data.</text>
</comment>
<dbReference type="InterPro" id="IPR001509">
    <property type="entry name" value="Epimerase_deHydtase"/>
</dbReference>
<reference evidence="7" key="1">
    <citation type="submission" date="2020-06" db="EMBL/GenBank/DDBJ databases">
        <authorList>
            <person name="Li T."/>
            <person name="Hu X."/>
            <person name="Zhang T."/>
            <person name="Song X."/>
            <person name="Zhang H."/>
            <person name="Dai N."/>
            <person name="Sheng W."/>
            <person name="Hou X."/>
            <person name="Wei L."/>
        </authorList>
    </citation>
    <scope>NUCLEOTIDE SEQUENCE</scope>
    <source>
        <strain evidence="7">3651</strain>
        <tissue evidence="7">Leaf</tissue>
    </source>
</reference>
<dbReference type="Gene3D" id="3.40.50.720">
    <property type="entry name" value="NAD(P)-binding Rossmann-like Domain"/>
    <property type="match status" value="1"/>
</dbReference>
<comment type="similarity">
    <text evidence="3">Belongs to the metallo-beta-lactamase superfamily. RNA-metabolizing metallo-beta-lactamase-like family. INTS9 subfamily.</text>
</comment>
<dbReference type="EMBL" id="JACGWO010000011">
    <property type="protein sequence ID" value="KAK4415856.1"/>
    <property type="molecule type" value="Genomic_DNA"/>
</dbReference>
<evidence type="ECO:0000256" key="2">
    <source>
        <dbReference type="ARBA" id="ARBA00004496"/>
    </source>
</evidence>
<evidence type="ECO:0000259" key="6">
    <source>
        <dbReference type="SMART" id="SM01027"/>
    </source>
</evidence>
<dbReference type="GO" id="GO:0032039">
    <property type="term" value="C:integrator complex"/>
    <property type="evidence" value="ECO:0007669"/>
    <property type="project" value="InterPro"/>
</dbReference>
<dbReference type="SUPFAM" id="SSF51735">
    <property type="entry name" value="NAD(P)-binding Rossmann-fold domains"/>
    <property type="match status" value="1"/>
</dbReference>
<evidence type="ECO:0000313" key="8">
    <source>
        <dbReference type="Proteomes" id="UP001293254"/>
    </source>
</evidence>
<evidence type="ECO:0000256" key="4">
    <source>
        <dbReference type="ARBA" id="ARBA00022490"/>
    </source>
</evidence>
<comment type="subcellular location">
    <subcellularLocation>
        <location evidence="2">Cytoplasm</location>
    </subcellularLocation>
    <subcellularLocation>
        <location evidence="1">Nucleus</location>
    </subcellularLocation>
</comment>
<dbReference type="AlphaFoldDB" id="A0AAE1XQ02"/>
<keyword evidence="5" id="KW-0539">Nucleus</keyword>
<evidence type="ECO:0000256" key="5">
    <source>
        <dbReference type="ARBA" id="ARBA00023242"/>
    </source>
</evidence>
<reference evidence="7" key="2">
    <citation type="journal article" date="2024" name="Plant">
        <title>Genomic evolution and insights into agronomic trait innovations of Sesamum species.</title>
        <authorList>
            <person name="Miao H."/>
            <person name="Wang L."/>
            <person name="Qu L."/>
            <person name="Liu H."/>
            <person name="Sun Y."/>
            <person name="Le M."/>
            <person name="Wang Q."/>
            <person name="Wei S."/>
            <person name="Zheng Y."/>
            <person name="Lin W."/>
            <person name="Duan Y."/>
            <person name="Cao H."/>
            <person name="Xiong S."/>
            <person name="Wang X."/>
            <person name="Wei L."/>
            <person name="Li C."/>
            <person name="Ma Q."/>
            <person name="Ju M."/>
            <person name="Zhao R."/>
            <person name="Li G."/>
            <person name="Mu C."/>
            <person name="Tian Q."/>
            <person name="Mei H."/>
            <person name="Zhang T."/>
            <person name="Gao T."/>
            <person name="Zhang H."/>
        </authorList>
    </citation>
    <scope>NUCLEOTIDE SEQUENCE</scope>
    <source>
        <strain evidence="7">3651</strain>
    </source>
</reference>
<dbReference type="PANTHER" id="PTHR46094:SF1">
    <property type="entry name" value="INTEGRATOR COMPLEX SUBUNIT 9"/>
    <property type="match status" value="1"/>
</dbReference>
<dbReference type="SUPFAM" id="SSF56281">
    <property type="entry name" value="Metallo-hydrolase/oxidoreductase"/>
    <property type="match status" value="1"/>
</dbReference>
<gene>
    <name evidence="7" type="ORF">Salat_2693000</name>
</gene>
<dbReference type="Proteomes" id="UP001293254">
    <property type="component" value="Unassembled WGS sequence"/>
</dbReference>
<sequence>MEEGRCSVCVTGGAGYIGSSLVKKLLSEGYTVHATLRNLNDSTKVELLRSFCGAKERLKLFEANIYKAEEFEAAIQGCEFVFHVATPMLHSEGYKHTNRVDATVDAARSIAAACIRSRTVRRLIYTASVTAASPLKDDGSGFKEYMDETCWTPLNFSIPCHNDFLEDYTRAKTLAEKELLSFGSDNAGEMEVVTLPCGLVGGEALMPYLSGSLTVFLSQLTNDEVALNSLKFLQELLAKVPVVHIEDVCNAHIFCMKEASMNGRFLCANAYVSTAEIASYYQKKYSEFSVKKEHFECPKYETKWGSNLLAEKGFQYQYKWQKVLDDCIACARKTEYALKPQISKKNHRRPASPPPSSALRVSSSFRWRFLACHRSVKDLSQPVAYPSIETAVSAARQPGDTIRIAAGRIHRTSNIQIKNLFAWYFWAPTCLSEGRGYYFPPCHILDICGFRVLFDCPLDLSSLAIFSPVPTGSNSIAYNENFSCSCGKYAGLESNEDKRRKIDKPLDANSLICAEPCYRTVKDLLLWNVSFIDVVLISSPMGMLGLPFLTRNKDFSAKVYATEATARIGQLMMEDLVSMHKEYRQFYGPEESDAPQWMKWDELELLPLELRQIVSGADGIEFGGWMPLYSAADVKACMLKVESLKYAEEACYGGTLIITAFSSGLEIGSCNWGISGPKGSISYISSSVFSSAAATSCIYKALQRSDVILYSDFSSCNGPGNDDNCSAPVGNNYSNLSSDDVNSEGHDTLLNDDDEYLEEMEKLNFICSCSVDCIKAGGSVLIPIARVGIILQLLERFALDLASENMRVPIFVISSVAEELIAFTNIIPEWLCEQWQDRLYAGQPLFAHAEMLKDGRLYLFPAIHSLKLLKTWQEPCIVFCPHWSLRLGPVVHLLSRWSADQNSLLVMEEGLDANLALLPFQPMAMKVLQCSFVSGMQVQKSHHLLKILQPRHVLLPEIFRQHIGPLETLFSFNYYSENKTVHIPYMKEDSELDIAVELACQLQYTTLKQQDMNISRLKGELMIEHGKYKLCLGNDEQVSSQTRPLVHFGRIDLNNLLTALQELGMNTTVEEVTDAAGSHKANIHISKPSKAMIQVTEAQTLISAADENVASLISQAISGVLDCI</sequence>
<protein>
    <submittedName>
        <fullName evidence="7">Anthocyanidin reductase</fullName>
    </submittedName>
</protein>
<evidence type="ECO:0000256" key="3">
    <source>
        <dbReference type="ARBA" id="ARBA00006861"/>
    </source>
</evidence>
<dbReference type="InterPro" id="IPR036291">
    <property type="entry name" value="NAD(P)-bd_dom_sf"/>
</dbReference>
<dbReference type="Gene3D" id="3.60.15.10">
    <property type="entry name" value="Ribonuclease Z/Hydroxyacylglutathione hydrolase-like"/>
    <property type="match status" value="1"/>
</dbReference>
<dbReference type="Gene3D" id="3.40.50.10890">
    <property type="match status" value="1"/>
</dbReference>
<dbReference type="PANTHER" id="PTHR46094">
    <property type="entry name" value="INTEGRATOR COMPLEX SUBUNIT 9"/>
    <property type="match status" value="1"/>
</dbReference>
<dbReference type="SMART" id="SM01027">
    <property type="entry name" value="Beta-Casp"/>
    <property type="match status" value="1"/>
</dbReference>
<feature type="domain" description="Beta-Casp" evidence="6">
    <location>
        <begin position="790"/>
        <end position="915"/>
    </location>
</feature>
<keyword evidence="4" id="KW-0963">Cytoplasm</keyword>
<evidence type="ECO:0000313" key="7">
    <source>
        <dbReference type="EMBL" id="KAK4415856.1"/>
    </source>
</evidence>
<name>A0AAE1XQ02_9LAMI</name>
<dbReference type="InterPro" id="IPR027074">
    <property type="entry name" value="Integrator_9su"/>
</dbReference>
<dbReference type="GO" id="GO:0005737">
    <property type="term" value="C:cytoplasm"/>
    <property type="evidence" value="ECO:0007669"/>
    <property type="project" value="UniProtKB-SubCell"/>
</dbReference>
<proteinExistence type="inferred from homology"/>
<evidence type="ECO:0000256" key="1">
    <source>
        <dbReference type="ARBA" id="ARBA00004123"/>
    </source>
</evidence>
<dbReference type="GO" id="GO:0034472">
    <property type="term" value="P:snRNA 3'-end processing"/>
    <property type="evidence" value="ECO:0007669"/>
    <property type="project" value="TreeGrafter"/>
</dbReference>
<dbReference type="FunFam" id="3.40.50.720:FF:000645">
    <property type="entry name" value="Anthocyanidin reductase ((2S)-flavan-3-ol-forming)"/>
    <property type="match status" value="1"/>
</dbReference>
<dbReference type="Pfam" id="PF01370">
    <property type="entry name" value="Epimerase"/>
    <property type="match status" value="1"/>
</dbReference>
<dbReference type="InterPro" id="IPR001279">
    <property type="entry name" value="Metallo-B-lactamas"/>
</dbReference>
<dbReference type="InterPro" id="IPR036866">
    <property type="entry name" value="RibonucZ/Hydroxyglut_hydro"/>
</dbReference>
<dbReference type="Pfam" id="PF16661">
    <property type="entry name" value="Lactamase_B_6"/>
    <property type="match status" value="1"/>
</dbReference>